<dbReference type="PANTHER" id="PTHR34756">
    <property type="entry name" value="CELL DIVISION CYCLE-ASSOCIATED PROTEIN 3"/>
    <property type="match status" value="1"/>
</dbReference>
<evidence type="ECO:0000313" key="2">
    <source>
        <dbReference type="EMBL" id="JAR88995.1"/>
    </source>
</evidence>
<feature type="compositionally biased region" description="Polar residues" evidence="1">
    <location>
        <begin position="29"/>
        <end position="49"/>
    </location>
</feature>
<feature type="compositionally biased region" description="Basic and acidic residues" evidence="1">
    <location>
        <begin position="134"/>
        <end position="146"/>
    </location>
</feature>
<reference evidence="2" key="1">
    <citation type="journal article" date="2018" name="PLoS Negl. Trop. Dis.">
        <title>Sialome diversity of ticks revealed by RNAseq of single tick salivary glands.</title>
        <authorList>
            <person name="Perner J."/>
            <person name="Kropackova S."/>
            <person name="Kopacek P."/>
            <person name="Ribeiro J.M."/>
        </authorList>
    </citation>
    <scope>NUCLEOTIDE SEQUENCE</scope>
    <source>
        <strain evidence="2">Siblings of single egg batch collected in Ceske Budejovice</strain>
        <tissue evidence="2">Salivary glands</tissue>
    </source>
</reference>
<proteinExistence type="predicted"/>
<feature type="compositionally biased region" description="Polar residues" evidence="1">
    <location>
        <begin position="147"/>
        <end position="160"/>
    </location>
</feature>
<name>A0A147BFD6_IXORI</name>
<sequence length="248" mass="26962">MGQFVTKTLSDIHEGAEQSTPLPARRQSGVLTLSSLDPRSPTTEIQRTPIQLEGDWPDAVTQGAEAGDDPRSPTRLFQRTPIPMGKMLPGGESEDSFGNTSEDLADRALPSQGNRIVSKEGKVKASLQKKVAKKRADTPRSVERTPLKSTSRPNTLLRSVQESRHQKQGKSDPRPGVKQGQSPAQDASSSMANPNWNCEGDGASSLQCFDAVVFRKMDFGTALPLVCRFVFRAHSATNLDFCCLILSL</sequence>
<organism evidence="2">
    <name type="scientific">Ixodes ricinus</name>
    <name type="common">Common tick</name>
    <name type="synonym">Acarus ricinus</name>
    <dbReference type="NCBI Taxonomy" id="34613"/>
    <lineage>
        <taxon>Eukaryota</taxon>
        <taxon>Metazoa</taxon>
        <taxon>Ecdysozoa</taxon>
        <taxon>Arthropoda</taxon>
        <taxon>Chelicerata</taxon>
        <taxon>Arachnida</taxon>
        <taxon>Acari</taxon>
        <taxon>Parasitiformes</taxon>
        <taxon>Ixodida</taxon>
        <taxon>Ixodoidea</taxon>
        <taxon>Ixodidae</taxon>
        <taxon>Ixodinae</taxon>
        <taxon>Ixodes</taxon>
    </lineage>
</organism>
<feature type="region of interest" description="Disordered" evidence="1">
    <location>
        <begin position="1"/>
        <end position="196"/>
    </location>
</feature>
<dbReference type="InterPro" id="IPR038832">
    <property type="entry name" value="CDCA3"/>
</dbReference>
<evidence type="ECO:0000256" key="1">
    <source>
        <dbReference type="SAM" id="MobiDB-lite"/>
    </source>
</evidence>
<accession>A0A147BFD6</accession>
<dbReference type="AlphaFoldDB" id="A0A147BFD6"/>
<protein>
    <submittedName>
        <fullName evidence="2">Uncharacterized protein</fullName>
    </submittedName>
</protein>
<feature type="compositionally biased region" description="Polar residues" evidence="1">
    <location>
        <begin position="179"/>
        <end position="196"/>
    </location>
</feature>
<feature type="compositionally biased region" description="Basic and acidic residues" evidence="1">
    <location>
        <begin position="161"/>
        <end position="175"/>
    </location>
</feature>
<dbReference type="PANTHER" id="PTHR34756:SF1">
    <property type="entry name" value="CELL DIVISION CYCLE-ASSOCIATED PROTEIN 3"/>
    <property type="match status" value="1"/>
</dbReference>
<dbReference type="EMBL" id="GEGO01006409">
    <property type="protein sequence ID" value="JAR88995.1"/>
    <property type="molecule type" value="Transcribed_RNA"/>
</dbReference>